<dbReference type="Gene3D" id="3.40.630.30">
    <property type="match status" value="1"/>
</dbReference>
<comment type="caution">
    <text evidence="2">The sequence shown here is derived from an EMBL/GenBank/DDBJ whole genome shotgun (WGS) entry which is preliminary data.</text>
</comment>
<dbReference type="RefSeq" id="WP_205156776.1">
    <property type="nucleotide sequence ID" value="NZ_JAFEUM010000001.1"/>
</dbReference>
<dbReference type="Pfam" id="PF13508">
    <property type="entry name" value="Acetyltransf_7"/>
    <property type="match status" value="1"/>
</dbReference>
<dbReference type="CDD" id="cd04301">
    <property type="entry name" value="NAT_SF"/>
    <property type="match status" value="1"/>
</dbReference>
<accession>A0ABS2HFJ9</accession>
<dbReference type="SUPFAM" id="SSF55729">
    <property type="entry name" value="Acyl-CoA N-acyltransferases (Nat)"/>
    <property type="match status" value="1"/>
</dbReference>
<feature type="domain" description="N-acetyltransferase" evidence="1">
    <location>
        <begin position="1"/>
        <end position="154"/>
    </location>
</feature>
<evidence type="ECO:0000313" key="3">
    <source>
        <dbReference type="Proteomes" id="UP000809621"/>
    </source>
</evidence>
<dbReference type="EMBL" id="JAFEUM010000001">
    <property type="protein sequence ID" value="MBM7035152.1"/>
    <property type="molecule type" value="Genomic_DNA"/>
</dbReference>
<dbReference type="Proteomes" id="UP000809621">
    <property type="component" value="Unassembled WGS sequence"/>
</dbReference>
<evidence type="ECO:0000313" key="2">
    <source>
        <dbReference type="EMBL" id="MBM7035152.1"/>
    </source>
</evidence>
<proteinExistence type="predicted"/>
<evidence type="ECO:0000259" key="1">
    <source>
        <dbReference type="PROSITE" id="PS51186"/>
    </source>
</evidence>
<dbReference type="InterPro" id="IPR000182">
    <property type="entry name" value="GNAT_dom"/>
</dbReference>
<dbReference type="PROSITE" id="PS51186">
    <property type="entry name" value="GNAT"/>
    <property type="match status" value="1"/>
</dbReference>
<name>A0ABS2HFJ9_9VIBR</name>
<organism evidence="2 3">
    <name type="scientific">Vibrio ulleungensis</name>
    <dbReference type="NCBI Taxonomy" id="2807619"/>
    <lineage>
        <taxon>Bacteria</taxon>
        <taxon>Pseudomonadati</taxon>
        <taxon>Pseudomonadota</taxon>
        <taxon>Gammaproteobacteria</taxon>
        <taxon>Vibrionales</taxon>
        <taxon>Vibrionaceae</taxon>
        <taxon>Vibrio</taxon>
    </lineage>
</organism>
<reference evidence="2 3" key="1">
    <citation type="submission" date="2021-02" db="EMBL/GenBank/DDBJ databases">
        <authorList>
            <person name="Park J.-S."/>
        </authorList>
    </citation>
    <scope>NUCLEOTIDE SEQUENCE [LARGE SCALE GENOMIC DNA]</scope>
    <source>
        <strain evidence="2 3">188UL20-2</strain>
    </source>
</reference>
<keyword evidence="3" id="KW-1185">Reference proteome</keyword>
<dbReference type="InterPro" id="IPR016181">
    <property type="entry name" value="Acyl_CoA_acyltransferase"/>
</dbReference>
<sequence length="177" mass="18898">MDYSHISHPDIESLKSLFLETFTDSESAEEGQVVSGLVAAILSTTEPSLVEVFGATESELQAAIILTKLETSTQQSAYLLSPVAVATKAQGQGVGQALIQFARSALADQGVELLFTYGDPSFYGKVGFEQIDNNKIVAPQPLSHPMGWLGQSLAAENIADMSMTLTTVAAFDDPNLW</sequence>
<gene>
    <name evidence="2" type="ORF">JQC93_01930</name>
</gene>
<protein>
    <submittedName>
        <fullName evidence="2">GNAT family N-acetyltransferase</fullName>
    </submittedName>
</protein>